<dbReference type="PANTHER" id="PTHR30203">
    <property type="entry name" value="OUTER MEMBRANE CATION EFFLUX PROTEIN"/>
    <property type="match status" value="1"/>
</dbReference>
<name>A0A7S7SMQ0_PALFE</name>
<accession>A0A7S7SMQ0</accession>
<organism evidence="3 4">
    <name type="scientific">Paludibaculum fermentans</name>
    <dbReference type="NCBI Taxonomy" id="1473598"/>
    <lineage>
        <taxon>Bacteria</taxon>
        <taxon>Pseudomonadati</taxon>
        <taxon>Acidobacteriota</taxon>
        <taxon>Terriglobia</taxon>
        <taxon>Bryobacterales</taxon>
        <taxon>Bryobacteraceae</taxon>
        <taxon>Paludibaculum</taxon>
    </lineage>
</organism>
<keyword evidence="2" id="KW-0449">Lipoprotein</keyword>
<keyword evidence="2" id="KW-0472">Membrane</keyword>
<proteinExistence type="inferred from homology"/>
<keyword evidence="2" id="KW-1134">Transmembrane beta strand</keyword>
<dbReference type="InterPro" id="IPR010131">
    <property type="entry name" value="MdtP/NodT-like"/>
</dbReference>
<dbReference type="AlphaFoldDB" id="A0A7S7SMQ0"/>
<gene>
    <name evidence="3" type="ORF">IRI77_09530</name>
</gene>
<keyword evidence="4" id="KW-1185">Reference proteome</keyword>
<dbReference type="RefSeq" id="WP_194451838.1">
    <property type="nucleotide sequence ID" value="NZ_CP063849.1"/>
</dbReference>
<sequence>MKRALTPLLLLGLAGCALGPDYKRPDVSVPRGYRVPDPQPPPSDAASLADTPWFEVFQDEQLQRLIREALVNNYDLRDAMTRVDAARAVVGITRSNQFPNAGASGSVNFNRLSRTGATNIPSTVLPDQNRTYGSAALNLLSFEVDLWGKWRRASEAARAELLGAEENRKTVATVLVSDLATAYLTLCELDYALEISQRTLRTREASLELVKTRQGGGVATMLDLRQAEQLVETAAQSIPVLQQQIEQTENRISLLVAKNPNTVVRGRGFNQQTLPPEVPAGLPSSLMERRPDIRAAEQLLVSANARIGVAKAAYFPQLTLTGFLGGQSTQLTSLFSGPGTAWSLVPQLSQPIFTAGRLKGNVKLAEAQRQGALIHYEKTIQVAFTEVSDALIAHRRMRESRERQQALVNALQDRTRLAYVRYRGGVDTQLNALDADRDLFQAELALASIRLGEMLTVVDLYKALGGGWK</sequence>
<evidence type="ECO:0000313" key="4">
    <source>
        <dbReference type="Proteomes" id="UP000593892"/>
    </source>
</evidence>
<feature type="signal peptide" evidence="2">
    <location>
        <begin position="1"/>
        <end position="19"/>
    </location>
</feature>
<feature type="chain" id="PRO_5033097032" evidence="2">
    <location>
        <begin position="20"/>
        <end position="469"/>
    </location>
</feature>
<dbReference type="GO" id="GO:0005886">
    <property type="term" value="C:plasma membrane"/>
    <property type="evidence" value="ECO:0007669"/>
    <property type="project" value="UniProtKB-SubCell"/>
</dbReference>
<dbReference type="GO" id="GO:0015562">
    <property type="term" value="F:efflux transmembrane transporter activity"/>
    <property type="evidence" value="ECO:0007669"/>
    <property type="project" value="InterPro"/>
</dbReference>
<evidence type="ECO:0000256" key="1">
    <source>
        <dbReference type="ARBA" id="ARBA00007613"/>
    </source>
</evidence>
<dbReference type="Pfam" id="PF02321">
    <property type="entry name" value="OEP"/>
    <property type="match status" value="2"/>
</dbReference>
<dbReference type="PANTHER" id="PTHR30203:SF33">
    <property type="entry name" value="BLR4455 PROTEIN"/>
    <property type="match status" value="1"/>
</dbReference>
<reference evidence="3 4" key="1">
    <citation type="submission" date="2020-10" db="EMBL/GenBank/DDBJ databases">
        <title>Complete genome sequence of Paludibaculum fermentans P105T, a facultatively anaerobic acidobacterium capable of dissimilatory Fe(III) reduction.</title>
        <authorList>
            <person name="Dedysh S.N."/>
            <person name="Beletsky A.V."/>
            <person name="Kulichevskaya I.S."/>
            <person name="Mardanov A.V."/>
            <person name="Ravin N.V."/>
        </authorList>
    </citation>
    <scope>NUCLEOTIDE SEQUENCE [LARGE SCALE GENOMIC DNA]</scope>
    <source>
        <strain evidence="3 4">P105</strain>
    </source>
</reference>
<evidence type="ECO:0000256" key="2">
    <source>
        <dbReference type="RuleBase" id="RU362097"/>
    </source>
</evidence>
<keyword evidence="2" id="KW-0732">Signal</keyword>
<keyword evidence="2" id="KW-0564">Palmitate</keyword>
<dbReference type="Gene3D" id="1.20.1600.10">
    <property type="entry name" value="Outer membrane efflux proteins (OEP)"/>
    <property type="match status" value="1"/>
</dbReference>
<dbReference type="Gene3D" id="2.20.200.10">
    <property type="entry name" value="Outer membrane efflux proteins (OEP)"/>
    <property type="match status" value="1"/>
</dbReference>
<evidence type="ECO:0000313" key="3">
    <source>
        <dbReference type="EMBL" id="QOY90173.1"/>
    </source>
</evidence>
<dbReference type="EMBL" id="CP063849">
    <property type="protein sequence ID" value="QOY90173.1"/>
    <property type="molecule type" value="Genomic_DNA"/>
</dbReference>
<dbReference type="Proteomes" id="UP000593892">
    <property type="component" value="Chromosome"/>
</dbReference>
<dbReference type="KEGG" id="pfer:IRI77_09530"/>
<dbReference type="InterPro" id="IPR003423">
    <property type="entry name" value="OMP_efflux"/>
</dbReference>
<dbReference type="PROSITE" id="PS51257">
    <property type="entry name" value="PROKAR_LIPOPROTEIN"/>
    <property type="match status" value="1"/>
</dbReference>
<comment type="similarity">
    <text evidence="1 2">Belongs to the outer membrane factor (OMF) (TC 1.B.17) family.</text>
</comment>
<comment type="subcellular location">
    <subcellularLocation>
        <location evidence="2">Cell membrane</location>
        <topology evidence="2">Lipid-anchor</topology>
    </subcellularLocation>
</comment>
<protein>
    <submittedName>
        <fullName evidence="3">Efflux transporter outer membrane subunit</fullName>
    </submittedName>
</protein>
<keyword evidence="2" id="KW-0812">Transmembrane</keyword>
<dbReference type="NCBIfam" id="TIGR01845">
    <property type="entry name" value="outer_NodT"/>
    <property type="match status" value="1"/>
</dbReference>
<dbReference type="SUPFAM" id="SSF56954">
    <property type="entry name" value="Outer membrane efflux proteins (OEP)"/>
    <property type="match status" value="1"/>
</dbReference>